<reference evidence="2 3" key="1">
    <citation type="journal article" date="2021" name="Elife">
        <title>Chloroplast acquisition without the gene transfer in kleptoplastic sea slugs, Plakobranchus ocellatus.</title>
        <authorList>
            <person name="Maeda T."/>
            <person name="Takahashi S."/>
            <person name="Yoshida T."/>
            <person name="Shimamura S."/>
            <person name="Takaki Y."/>
            <person name="Nagai Y."/>
            <person name="Toyoda A."/>
            <person name="Suzuki Y."/>
            <person name="Arimoto A."/>
            <person name="Ishii H."/>
            <person name="Satoh N."/>
            <person name="Nishiyama T."/>
            <person name="Hasebe M."/>
            <person name="Maruyama T."/>
            <person name="Minagawa J."/>
            <person name="Obokata J."/>
            <person name="Shigenobu S."/>
        </authorList>
    </citation>
    <scope>NUCLEOTIDE SEQUENCE [LARGE SCALE GENOMIC DNA]</scope>
</reference>
<evidence type="ECO:0000313" key="3">
    <source>
        <dbReference type="Proteomes" id="UP000735302"/>
    </source>
</evidence>
<feature type="region of interest" description="Disordered" evidence="1">
    <location>
        <begin position="76"/>
        <end position="95"/>
    </location>
</feature>
<dbReference type="EMBL" id="BLXT01006232">
    <property type="protein sequence ID" value="GFO30200.1"/>
    <property type="molecule type" value="Genomic_DNA"/>
</dbReference>
<evidence type="ECO:0000256" key="1">
    <source>
        <dbReference type="SAM" id="MobiDB-lite"/>
    </source>
</evidence>
<gene>
    <name evidence="2" type="ORF">PoB_005670500</name>
</gene>
<protein>
    <submittedName>
        <fullName evidence="2">Uncharacterized protein</fullName>
    </submittedName>
</protein>
<organism evidence="2 3">
    <name type="scientific">Plakobranchus ocellatus</name>
    <dbReference type="NCBI Taxonomy" id="259542"/>
    <lineage>
        <taxon>Eukaryota</taxon>
        <taxon>Metazoa</taxon>
        <taxon>Spiralia</taxon>
        <taxon>Lophotrochozoa</taxon>
        <taxon>Mollusca</taxon>
        <taxon>Gastropoda</taxon>
        <taxon>Heterobranchia</taxon>
        <taxon>Euthyneura</taxon>
        <taxon>Panpulmonata</taxon>
        <taxon>Sacoglossa</taxon>
        <taxon>Placobranchoidea</taxon>
        <taxon>Plakobranchidae</taxon>
        <taxon>Plakobranchus</taxon>
    </lineage>
</organism>
<dbReference type="AlphaFoldDB" id="A0AAV4CER3"/>
<sequence>MSGACLGGGLYNHERRRSSFAVTQMTTQRNKDLNDVEEELAQLEACERIVHSNDKRSLPSTPLLARQISFSFERTSHVSGEKENSTTKGGRRSSCDARCSFSAETFASLPSDQAGISGQGSPEVRCIT</sequence>
<proteinExistence type="predicted"/>
<feature type="compositionally biased region" description="Basic and acidic residues" evidence="1">
    <location>
        <begin position="76"/>
        <end position="85"/>
    </location>
</feature>
<dbReference type="Proteomes" id="UP000735302">
    <property type="component" value="Unassembled WGS sequence"/>
</dbReference>
<accession>A0AAV4CER3</accession>
<comment type="caution">
    <text evidence="2">The sequence shown here is derived from an EMBL/GenBank/DDBJ whole genome shotgun (WGS) entry which is preliminary data.</text>
</comment>
<keyword evidence="3" id="KW-1185">Reference proteome</keyword>
<name>A0AAV4CER3_9GAST</name>
<evidence type="ECO:0000313" key="2">
    <source>
        <dbReference type="EMBL" id="GFO30200.1"/>
    </source>
</evidence>